<comment type="similarity">
    <text evidence="2">Belongs to the DoxX family.</text>
</comment>
<dbReference type="OrthoDB" id="196540at2"/>
<evidence type="ECO:0000256" key="2">
    <source>
        <dbReference type="ARBA" id="ARBA00006679"/>
    </source>
</evidence>
<dbReference type="Proteomes" id="UP000078486">
    <property type="component" value="Unassembled WGS sequence"/>
</dbReference>
<dbReference type="Pfam" id="PF07681">
    <property type="entry name" value="DoxX"/>
    <property type="match status" value="1"/>
</dbReference>
<evidence type="ECO:0000256" key="7">
    <source>
        <dbReference type="SAM" id="Phobius"/>
    </source>
</evidence>
<comment type="subcellular location">
    <subcellularLocation>
        <location evidence="1">Cell membrane</location>
        <topology evidence="1">Multi-pass membrane protein</topology>
    </subcellularLocation>
</comment>
<evidence type="ECO:0000256" key="6">
    <source>
        <dbReference type="ARBA" id="ARBA00023136"/>
    </source>
</evidence>
<feature type="transmembrane region" description="Helical" evidence="7">
    <location>
        <begin position="62"/>
        <end position="79"/>
    </location>
</feature>
<evidence type="ECO:0000256" key="3">
    <source>
        <dbReference type="ARBA" id="ARBA00022475"/>
    </source>
</evidence>
<proteinExistence type="inferred from homology"/>
<keyword evidence="3" id="KW-1003">Cell membrane</keyword>
<dbReference type="InterPro" id="IPR051907">
    <property type="entry name" value="DoxX-like_oxidoreductase"/>
</dbReference>
<name>A0A178IH10_9BACT</name>
<comment type="caution">
    <text evidence="8">The sequence shown here is derived from an EMBL/GenBank/DDBJ whole genome shotgun (WGS) entry which is preliminary data.</text>
</comment>
<protein>
    <submittedName>
        <fullName evidence="8">DoxX family protein</fullName>
    </submittedName>
</protein>
<feature type="transmembrane region" description="Helical" evidence="7">
    <location>
        <begin position="85"/>
        <end position="102"/>
    </location>
</feature>
<evidence type="ECO:0000256" key="5">
    <source>
        <dbReference type="ARBA" id="ARBA00022989"/>
    </source>
</evidence>
<dbReference type="GO" id="GO:0005886">
    <property type="term" value="C:plasma membrane"/>
    <property type="evidence" value="ECO:0007669"/>
    <property type="project" value="UniProtKB-SubCell"/>
</dbReference>
<feature type="transmembrane region" description="Helical" evidence="7">
    <location>
        <begin position="114"/>
        <end position="135"/>
    </location>
</feature>
<evidence type="ECO:0000313" key="9">
    <source>
        <dbReference type="Proteomes" id="UP000078486"/>
    </source>
</evidence>
<organism evidence="8 9">
    <name type="scientific">Termitidicoccus mucosus</name>
    <dbReference type="NCBI Taxonomy" id="1184151"/>
    <lineage>
        <taxon>Bacteria</taxon>
        <taxon>Pseudomonadati</taxon>
        <taxon>Verrucomicrobiota</taxon>
        <taxon>Opitutia</taxon>
        <taxon>Opitutales</taxon>
        <taxon>Opitutaceae</taxon>
        <taxon>Termitidicoccus</taxon>
    </lineage>
</organism>
<sequence length="145" mass="14996">MSSLVNILQLRAVPVSVNLALLALRAWLGLSMLLLHGWVKVVNFSAMVSHFPDPFGLGQKTTLILAIFSEVVCSALLVVGLFTRLAALGGAAAMAIAFFAVHNSQLTGQQSGELAFIYLAGFAAIVLAGGGRFSVDATSHGSGPA</sequence>
<keyword evidence="9" id="KW-1185">Reference proteome</keyword>
<evidence type="ECO:0000256" key="1">
    <source>
        <dbReference type="ARBA" id="ARBA00004651"/>
    </source>
</evidence>
<evidence type="ECO:0000313" key="8">
    <source>
        <dbReference type="EMBL" id="OAM89292.1"/>
    </source>
</evidence>
<keyword evidence="6 7" id="KW-0472">Membrane</keyword>
<dbReference type="RefSeq" id="WP_068770741.1">
    <property type="nucleotide sequence ID" value="NZ_CP109796.1"/>
</dbReference>
<keyword evidence="5 7" id="KW-1133">Transmembrane helix</keyword>
<dbReference type="PANTHER" id="PTHR33452:SF1">
    <property type="entry name" value="INNER MEMBRANE PROTEIN YPHA-RELATED"/>
    <property type="match status" value="1"/>
</dbReference>
<accession>A0A178IH10</accession>
<dbReference type="EMBL" id="LRRQ01000099">
    <property type="protein sequence ID" value="OAM89292.1"/>
    <property type="molecule type" value="Genomic_DNA"/>
</dbReference>
<dbReference type="STRING" id="1184151.AW736_13655"/>
<reference evidence="8 9" key="1">
    <citation type="submission" date="2016-01" db="EMBL/GenBank/DDBJ databases">
        <title>High potential of lignocellulose degradation of a new Verrucomicrobia species.</title>
        <authorList>
            <person name="Wang Y."/>
            <person name="Shi Y."/>
            <person name="Qiu Z."/>
            <person name="Liu S."/>
            <person name="Yang H."/>
        </authorList>
    </citation>
    <scope>NUCLEOTIDE SEQUENCE [LARGE SCALE GENOMIC DNA]</scope>
    <source>
        <strain evidence="8 9">TSB47</strain>
    </source>
</reference>
<gene>
    <name evidence="8" type="ORF">AW736_13655</name>
</gene>
<feature type="transmembrane region" description="Helical" evidence="7">
    <location>
        <begin position="20"/>
        <end position="41"/>
    </location>
</feature>
<dbReference type="AlphaFoldDB" id="A0A178IH10"/>
<keyword evidence="4 7" id="KW-0812">Transmembrane</keyword>
<dbReference type="InterPro" id="IPR032808">
    <property type="entry name" value="DoxX"/>
</dbReference>
<evidence type="ECO:0000256" key="4">
    <source>
        <dbReference type="ARBA" id="ARBA00022692"/>
    </source>
</evidence>
<dbReference type="PANTHER" id="PTHR33452">
    <property type="entry name" value="OXIDOREDUCTASE CATD-RELATED"/>
    <property type="match status" value="1"/>
</dbReference>